<dbReference type="GO" id="GO:0034257">
    <property type="term" value="F:nicotinamide riboside transmembrane transporter activity"/>
    <property type="evidence" value="ECO:0007669"/>
    <property type="project" value="InterPro"/>
</dbReference>
<dbReference type="InterPro" id="IPR006419">
    <property type="entry name" value="NMN_transpt_PnuC"/>
</dbReference>
<comment type="subcellular location">
    <subcellularLocation>
        <location evidence="2">Cell membrane</location>
        <topology evidence="2">Multi-pass membrane protein</topology>
    </subcellularLocation>
</comment>
<comment type="caution">
    <text evidence="11">The sequence shown here is derived from an EMBL/GenBank/DDBJ whole genome shotgun (WGS) entry which is preliminary data.</text>
</comment>
<dbReference type="RefSeq" id="WP_110312030.1">
    <property type="nucleotide sequence ID" value="NZ_QICL01000028.1"/>
</dbReference>
<organism evidence="11 12">
    <name type="scientific">Dysgonomonas alginatilytica</name>
    <dbReference type="NCBI Taxonomy" id="1605892"/>
    <lineage>
        <taxon>Bacteria</taxon>
        <taxon>Pseudomonadati</taxon>
        <taxon>Bacteroidota</taxon>
        <taxon>Bacteroidia</taxon>
        <taxon>Bacteroidales</taxon>
        <taxon>Dysgonomonadaceae</taxon>
        <taxon>Dysgonomonas</taxon>
    </lineage>
</organism>
<sequence>MRHIIDFIELNWVEIIGAIVGLLYLYYEYKADLKMWPAGIIMSSFYTFVFIHAGFYAFASINIYYILAGIYGWIKWHKPSSEDAGVTNEVGLLHTPTRLFLPLTVAAIIIFGIIVFVLQTYTDSGVVYGDSFVTTISIVAMWMLAQKYVEQWLLLIVINIVSVFLYLYQDLYPTSVMYLVYSIVSVFGYLRWRKMITNKINENI</sequence>
<evidence type="ECO:0000313" key="11">
    <source>
        <dbReference type="EMBL" id="PXV60969.1"/>
    </source>
</evidence>
<reference evidence="11 12" key="1">
    <citation type="submission" date="2018-03" db="EMBL/GenBank/DDBJ databases">
        <title>Genomic Encyclopedia of Archaeal and Bacterial Type Strains, Phase II (KMG-II): from individual species to whole genera.</title>
        <authorList>
            <person name="Goeker M."/>
        </authorList>
    </citation>
    <scope>NUCLEOTIDE SEQUENCE [LARGE SCALE GENOMIC DNA]</scope>
    <source>
        <strain evidence="11 12">DSM 100214</strain>
    </source>
</reference>
<evidence type="ECO:0000256" key="5">
    <source>
        <dbReference type="ARBA" id="ARBA00022448"/>
    </source>
</evidence>
<evidence type="ECO:0000256" key="10">
    <source>
        <dbReference type="SAM" id="Phobius"/>
    </source>
</evidence>
<dbReference type="EMBL" id="QICL01000028">
    <property type="protein sequence ID" value="PXV60969.1"/>
    <property type="molecule type" value="Genomic_DNA"/>
</dbReference>
<name>A0A2V3PM40_9BACT</name>
<evidence type="ECO:0000256" key="8">
    <source>
        <dbReference type="ARBA" id="ARBA00022989"/>
    </source>
</evidence>
<evidence type="ECO:0000256" key="1">
    <source>
        <dbReference type="ARBA" id="ARBA00002672"/>
    </source>
</evidence>
<evidence type="ECO:0000256" key="6">
    <source>
        <dbReference type="ARBA" id="ARBA00022475"/>
    </source>
</evidence>
<feature type="transmembrane region" description="Helical" evidence="10">
    <location>
        <begin position="125"/>
        <end position="145"/>
    </location>
</feature>
<accession>A0A2V3PM40</accession>
<evidence type="ECO:0000256" key="9">
    <source>
        <dbReference type="ARBA" id="ARBA00023136"/>
    </source>
</evidence>
<evidence type="ECO:0000256" key="3">
    <source>
        <dbReference type="ARBA" id="ARBA00006669"/>
    </source>
</evidence>
<evidence type="ECO:0000313" key="12">
    <source>
        <dbReference type="Proteomes" id="UP000247973"/>
    </source>
</evidence>
<feature type="transmembrane region" description="Helical" evidence="10">
    <location>
        <begin position="152"/>
        <end position="169"/>
    </location>
</feature>
<dbReference type="Proteomes" id="UP000247973">
    <property type="component" value="Unassembled WGS sequence"/>
</dbReference>
<dbReference type="PANTHER" id="PTHR36122:SF2">
    <property type="entry name" value="NICOTINAMIDE RIBOSIDE TRANSPORTER PNUC"/>
    <property type="match status" value="1"/>
</dbReference>
<proteinExistence type="inferred from homology"/>
<gene>
    <name evidence="11" type="ORF">CLV62_12857</name>
</gene>
<protein>
    <recommendedName>
        <fullName evidence="4">Nicotinamide riboside transporter PnuC</fullName>
    </recommendedName>
</protein>
<dbReference type="AlphaFoldDB" id="A0A2V3PM40"/>
<feature type="transmembrane region" description="Helical" evidence="10">
    <location>
        <begin position="99"/>
        <end position="119"/>
    </location>
</feature>
<comment type="function">
    <text evidence="1">Required for nicotinamide riboside transport across the inner membrane.</text>
</comment>
<comment type="similarity">
    <text evidence="3">Belongs to the nicotinamide ribonucleoside (NR) uptake permease (TC 4.B.1) family.</text>
</comment>
<keyword evidence="9 10" id="KW-0472">Membrane</keyword>
<keyword evidence="8 10" id="KW-1133">Transmembrane helix</keyword>
<keyword evidence="7 10" id="KW-0812">Transmembrane</keyword>
<keyword evidence="12" id="KW-1185">Reference proteome</keyword>
<keyword evidence="6" id="KW-1003">Cell membrane</keyword>
<dbReference type="NCBIfam" id="TIGR01528">
    <property type="entry name" value="NMN_trans_PnuC"/>
    <property type="match status" value="1"/>
</dbReference>
<evidence type="ECO:0000256" key="7">
    <source>
        <dbReference type="ARBA" id="ARBA00022692"/>
    </source>
</evidence>
<dbReference type="Pfam" id="PF04973">
    <property type="entry name" value="NMN_transporter"/>
    <property type="match status" value="1"/>
</dbReference>
<feature type="transmembrane region" description="Helical" evidence="10">
    <location>
        <begin position="175"/>
        <end position="192"/>
    </location>
</feature>
<evidence type="ECO:0000256" key="2">
    <source>
        <dbReference type="ARBA" id="ARBA00004651"/>
    </source>
</evidence>
<dbReference type="OrthoDB" id="9791248at2"/>
<evidence type="ECO:0000256" key="4">
    <source>
        <dbReference type="ARBA" id="ARBA00017522"/>
    </source>
</evidence>
<dbReference type="PANTHER" id="PTHR36122">
    <property type="entry name" value="NICOTINAMIDE RIBOSIDE TRANSPORTER PNUC"/>
    <property type="match status" value="1"/>
</dbReference>
<dbReference type="GO" id="GO:0005886">
    <property type="term" value="C:plasma membrane"/>
    <property type="evidence" value="ECO:0007669"/>
    <property type="project" value="UniProtKB-SubCell"/>
</dbReference>
<keyword evidence="5" id="KW-0813">Transport</keyword>
<feature type="transmembrane region" description="Helical" evidence="10">
    <location>
        <begin position="7"/>
        <end position="27"/>
    </location>
</feature>
<feature type="transmembrane region" description="Helical" evidence="10">
    <location>
        <begin position="47"/>
        <end position="74"/>
    </location>
</feature>